<sequence length="170" mass="17797">MPAHSLDLVLTAADDALIRARWSALQDAGLPSLAAHRGASNAPRLTVVTAPAFSEDVLERTRALFTGLLPCSLPVPGLTLLGSGPYVLAQSLAAPSDLVAAVEELQRLTADPARPPRPWAPHVTLAKRLDAAAVGRALEVLDDVAAPGTLEVTALRRWDPQRGVTSTVVP</sequence>
<dbReference type="Pfam" id="PF13563">
    <property type="entry name" value="2_5_RNA_ligase2"/>
    <property type="match status" value="1"/>
</dbReference>
<dbReference type="InterPro" id="IPR009097">
    <property type="entry name" value="Cyclic_Pdiesterase"/>
</dbReference>
<dbReference type="RefSeq" id="WP_121030356.1">
    <property type="nucleotide sequence ID" value="NZ_PNJG02000001.1"/>
</dbReference>
<dbReference type="Gene3D" id="3.90.1140.10">
    <property type="entry name" value="Cyclic phosphodiesterase"/>
    <property type="match status" value="1"/>
</dbReference>
<dbReference type="OrthoDB" id="3397424at2"/>
<proteinExistence type="predicted"/>
<dbReference type="EMBL" id="PNJG02000001">
    <property type="protein sequence ID" value="RKQ37028.1"/>
    <property type="molecule type" value="Genomic_DNA"/>
</dbReference>
<dbReference type="SUPFAM" id="SSF55144">
    <property type="entry name" value="LigT-like"/>
    <property type="match status" value="1"/>
</dbReference>
<organism evidence="1 2">
    <name type="scientific">Kocuria tytonis</name>
    <dbReference type="NCBI Taxonomy" id="2054280"/>
    <lineage>
        <taxon>Bacteria</taxon>
        <taxon>Bacillati</taxon>
        <taxon>Actinomycetota</taxon>
        <taxon>Actinomycetes</taxon>
        <taxon>Micrococcales</taxon>
        <taxon>Micrococcaceae</taxon>
        <taxon>Kocuria</taxon>
    </lineage>
</organism>
<dbReference type="Proteomes" id="UP000249516">
    <property type="component" value="Unassembled WGS sequence"/>
</dbReference>
<evidence type="ECO:0000313" key="2">
    <source>
        <dbReference type="Proteomes" id="UP000249516"/>
    </source>
</evidence>
<keyword evidence="2" id="KW-1185">Reference proteome</keyword>
<accession>A0A495AAJ5</accession>
<reference evidence="1 2" key="1">
    <citation type="submission" date="2018-10" db="EMBL/GenBank/DDBJ databases">
        <title>Kocuria tytouropygialis sp. nov., isolated from the uropygial gland of an American barn owl (Tyto furcata).</title>
        <authorList>
            <person name="Braun M.S."/>
            <person name="Wang E."/>
            <person name="Zimmermann S."/>
            <person name="Wagner H."/>
            <person name="Wink M."/>
        </authorList>
    </citation>
    <scope>NUCLEOTIDE SEQUENCE [LARGE SCALE GENOMIC DNA]</scope>
    <source>
        <strain evidence="1 2">442</strain>
    </source>
</reference>
<evidence type="ECO:0008006" key="3">
    <source>
        <dbReference type="Google" id="ProtNLM"/>
    </source>
</evidence>
<dbReference type="AlphaFoldDB" id="A0A495AAJ5"/>
<gene>
    <name evidence="1" type="ORF">C1C97_005420</name>
</gene>
<protein>
    <recommendedName>
        <fullName evidence="3">2'-5' RNA ligase family protein</fullName>
    </recommendedName>
</protein>
<comment type="caution">
    <text evidence="1">The sequence shown here is derived from an EMBL/GenBank/DDBJ whole genome shotgun (WGS) entry which is preliminary data.</text>
</comment>
<evidence type="ECO:0000313" key="1">
    <source>
        <dbReference type="EMBL" id="RKQ37028.1"/>
    </source>
</evidence>
<name>A0A495AAJ5_9MICC</name>